<comment type="caution">
    <text evidence="2">Lacks conserved residue(s) required for the propagation of feature annotation.</text>
</comment>
<name>A0A2G8JCW9_STIJA</name>
<evidence type="ECO:0000313" key="4">
    <source>
        <dbReference type="EMBL" id="PIK33583.1"/>
    </source>
</evidence>
<protein>
    <submittedName>
        <fullName evidence="4">Putative G2/M phase-specific E3 ubiquitin-protein ligase-like</fullName>
    </submittedName>
</protein>
<dbReference type="EMBL" id="MRZV01002488">
    <property type="protein sequence ID" value="PIK33583.1"/>
    <property type="molecule type" value="Genomic_DNA"/>
</dbReference>
<accession>A0A2G8JCW9</accession>
<dbReference type="GO" id="GO:0004842">
    <property type="term" value="F:ubiquitin-protein transferase activity"/>
    <property type="evidence" value="ECO:0007669"/>
    <property type="project" value="InterPro"/>
</dbReference>
<dbReference type="OrthoDB" id="2384350at2759"/>
<dbReference type="InterPro" id="IPR000569">
    <property type="entry name" value="HECT_dom"/>
</dbReference>
<gene>
    <name evidence="4" type="ORF">BSL78_29598</name>
</gene>
<evidence type="ECO:0000256" key="2">
    <source>
        <dbReference type="PROSITE-ProRule" id="PRU00104"/>
    </source>
</evidence>
<dbReference type="InterPro" id="IPR035983">
    <property type="entry name" value="Hect_E3_ubiquitin_ligase"/>
</dbReference>
<dbReference type="SMART" id="SM00119">
    <property type="entry name" value="HECTc"/>
    <property type="match status" value="1"/>
</dbReference>
<comment type="caution">
    <text evidence="4">The sequence shown here is derived from an EMBL/GenBank/DDBJ whole genome shotgun (WGS) entry which is preliminary data.</text>
</comment>
<sequence length="433" mass="49073">MPSPLETDICRGLVIDSIVVKSIDKVFHMMILKWNIINNCTITCMSVIRPSIYTRGRVQLEYDWKSELILIQSRVDANEVQAANYDNVTRDRVMECAKRAFKRKAFCPLKPISVAFVDAYNISEGVVDNGGPTREFFRLLVKEATASHFSMVHLELVLWLCQLRVRNFNFISPYTGSRYCTQLALFCKTCYLDALSNRTYREAGMFIALSLIHGGPGPMCFSEALYQRLSGSPLTCQLTVDDIQDTLVQDVLKKIKSLADRDLLVEDAVTFYLFGRVQAALDQFKEGLETGGILPAIRKHPDGFRCVFVKPEERHDHTTLQEMFAPSLSPRGSNRRNIENRIISLWRDWLIDIEEGESNVTFEQLLIFATACDVIPPLGFHPAPSLEVTHDGSAYLTANTRSLVLRLPVHSNFDTWKTRMETGILESPTFGLS</sequence>
<keyword evidence="1 2" id="KW-0833">Ubl conjugation pathway</keyword>
<reference evidence="4 5" key="1">
    <citation type="journal article" date="2017" name="PLoS Biol.">
        <title>The sea cucumber genome provides insights into morphological evolution and visceral regeneration.</title>
        <authorList>
            <person name="Zhang X."/>
            <person name="Sun L."/>
            <person name="Yuan J."/>
            <person name="Sun Y."/>
            <person name="Gao Y."/>
            <person name="Zhang L."/>
            <person name="Li S."/>
            <person name="Dai H."/>
            <person name="Hamel J.F."/>
            <person name="Liu C."/>
            <person name="Yu Y."/>
            <person name="Liu S."/>
            <person name="Lin W."/>
            <person name="Guo K."/>
            <person name="Jin S."/>
            <person name="Xu P."/>
            <person name="Storey K.B."/>
            <person name="Huan P."/>
            <person name="Zhang T."/>
            <person name="Zhou Y."/>
            <person name="Zhang J."/>
            <person name="Lin C."/>
            <person name="Li X."/>
            <person name="Xing L."/>
            <person name="Huo D."/>
            <person name="Sun M."/>
            <person name="Wang L."/>
            <person name="Mercier A."/>
            <person name="Li F."/>
            <person name="Yang H."/>
            <person name="Xiang J."/>
        </authorList>
    </citation>
    <scope>NUCLEOTIDE SEQUENCE [LARGE SCALE GENOMIC DNA]</scope>
    <source>
        <strain evidence="4">Shaxun</strain>
        <tissue evidence="4">Muscle</tissue>
    </source>
</reference>
<dbReference type="Proteomes" id="UP000230750">
    <property type="component" value="Unassembled WGS sequence"/>
</dbReference>
<dbReference type="SUPFAM" id="SSF56204">
    <property type="entry name" value="Hect, E3 ligase catalytic domain"/>
    <property type="match status" value="1"/>
</dbReference>
<dbReference type="Gene3D" id="3.90.1750.10">
    <property type="entry name" value="Hect, E3 ligase catalytic domains"/>
    <property type="match status" value="1"/>
</dbReference>
<evidence type="ECO:0000313" key="5">
    <source>
        <dbReference type="Proteomes" id="UP000230750"/>
    </source>
</evidence>
<dbReference type="STRING" id="307972.A0A2G8JCW9"/>
<dbReference type="AlphaFoldDB" id="A0A2G8JCW9"/>
<evidence type="ECO:0000259" key="3">
    <source>
        <dbReference type="PROSITE" id="PS50237"/>
    </source>
</evidence>
<organism evidence="4 5">
    <name type="scientific">Stichopus japonicus</name>
    <name type="common">Sea cucumber</name>
    <dbReference type="NCBI Taxonomy" id="307972"/>
    <lineage>
        <taxon>Eukaryota</taxon>
        <taxon>Metazoa</taxon>
        <taxon>Echinodermata</taxon>
        <taxon>Eleutherozoa</taxon>
        <taxon>Echinozoa</taxon>
        <taxon>Holothuroidea</taxon>
        <taxon>Aspidochirotacea</taxon>
        <taxon>Aspidochirotida</taxon>
        <taxon>Stichopodidae</taxon>
        <taxon>Apostichopus</taxon>
    </lineage>
</organism>
<evidence type="ECO:0000256" key="1">
    <source>
        <dbReference type="ARBA" id="ARBA00022786"/>
    </source>
</evidence>
<dbReference type="PROSITE" id="PS50237">
    <property type="entry name" value="HECT"/>
    <property type="match status" value="2"/>
</dbReference>
<feature type="domain" description="HECT" evidence="3">
    <location>
        <begin position="110"/>
        <end position="245"/>
    </location>
</feature>
<proteinExistence type="predicted"/>
<feature type="domain" description="HECT" evidence="3">
    <location>
        <begin position="349"/>
        <end position="433"/>
    </location>
</feature>
<keyword evidence="5" id="KW-1185">Reference proteome</keyword>
<dbReference type="Gene3D" id="3.30.2410.10">
    <property type="entry name" value="Hect, E3 ligase catalytic domain"/>
    <property type="match status" value="1"/>
</dbReference>